<dbReference type="AlphaFoldDB" id="A0A857DI52"/>
<evidence type="ECO:0000313" key="3">
    <source>
        <dbReference type="Proteomes" id="UP000430508"/>
    </source>
</evidence>
<dbReference type="InterPro" id="IPR018392">
    <property type="entry name" value="LysM"/>
</dbReference>
<dbReference type="SMART" id="SM00257">
    <property type="entry name" value="LysM"/>
    <property type="match status" value="1"/>
</dbReference>
<dbReference type="InterPro" id="IPR036779">
    <property type="entry name" value="LysM_dom_sf"/>
</dbReference>
<name>A0A857DI52_9FIRM</name>
<evidence type="ECO:0000259" key="1">
    <source>
        <dbReference type="PROSITE" id="PS51782"/>
    </source>
</evidence>
<dbReference type="PROSITE" id="PS51782">
    <property type="entry name" value="LYSM"/>
    <property type="match status" value="1"/>
</dbReference>
<dbReference type="SUPFAM" id="SSF54106">
    <property type="entry name" value="LysM domain"/>
    <property type="match status" value="1"/>
</dbReference>
<organism evidence="2 3">
    <name type="scientific">Dehalobacter restrictus</name>
    <dbReference type="NCBI Taxonomy" id="55583"/>
    <lineage>
        <taxon>Bacteria</taxon>
        <taxon>Bacillati</taxon>
        <taxon>Bacillota</taxon>
        <taxon>Clostridia</taxon>
        <taxon>Eubacteriales</taxon>
        <taxon>Desulfitobacteriaceae</taxon>
        <taxon>Dehalobacter</taxon>
    </lineage>
</organism>
<proteinExistence type="predicted"/>
<dbReference type="CDD" id="cd00118">
    <property type="entry name" value="LysM"/>
    <property type="match status" value="1"/>
</dbReference>
<protein>
    <submittedName>
        <fullName evidence="2">LysM peptidoglycan-binding domain-containing protein</fullName>
    </submittedName>
</protein>
<feature type="domain" description="LysM" evidence="1">
    <location>
        <begin position="1"/>
        <end position="47"/>
    </location>
</feature>
<sequence length="48" mass="5739">MHHQVHKGDNLSKIARQHGVTVIILLNLNPHLRKRRHRIYVGERIRVK</sequence>
<accession>A0A857DI52</accession>
<dbReference type="Proteomes" id="UP000430508">
    <property type="component" value="Chromosome"/>
</dbReference>
<reference evidence="2 3" key="1">
    <citation type="submission" date="2019-12" db="EMBL/GenBank/DDBJ databases">
        <title>Sequence classification of anaerobic respiratory reductive dehalogenases: First we see many, then we see few.</title>
        <authorList>
            <person name="Molenda O."/>
            <person name="Puentes Jacome L.A."/>
            <person name="Cao X."/>
            <person name="Nesbo C.L."/>
            <person name="Tang S."/>
            <person name="Morson N."/>
            <person name="Patron J."/>
            <person name="Lomheim L."/>
            <person name="Wishart D.S."/>
            <person name="Edwards E.A."/>
        </authorList>
    </citation>
    <scope>NUCLEOTIDE SEQUENCE [LARGE SCALE GENOMIC DNA]</scope>
    <source>
        <strain evidence="2 3">12DCA</strain>
    </source>
</reference>
<gene>
    <name evidence="2" type="ORF">GQ588_05660</name>
</gene>
<dbReference type="Pfam" id="PF01476">
    <property type="entry name" value="LysM"/>
    <property type="match status" value="1"/>
</dbReference>
<evidence type="ECO:0000313" key="2">
    <source>
        <dbReference type="EMBL" id="QHA00169.1"/>
    </source>
</evidence>
<dbReference type="EMBL" id="CP046996">
    <property type="protein sequence ID" value="QHA00169.1"/>
    <property type="molecule type" value="Genomic_DNA"/>
</dbReference>
<dbReference type="Gene3D" id="3.10.350.10">
    <property type="entry name" value="LysM domain"/>
    <property type="match status" value="1"/>
</dbReference>